<keyword evidence="10" id="KW-1185">Reference proteome</keyword>
<reference evidence="9 10" key="1">
    <citation type="journal article" date="2024" name="Science">
        <title>Giant polyketide synthase enzymes in the biosynthesis of giant marine polyether toxins.</title>
        <authorList>
            <person name="Fallon T.R."/>
            <person name="Shende V.V."/>
            <person name="Wierzbicki I.H."/>
            <person name="Pendleton A.L."/>
            <person name="Watervoot N.F."/>
            <person name="Auber R.P."/>
            <person name="Gonzalez D.J."/>
            <person name="Wisecaver J.H."/>
            <person name="Moore B.S."/>
        </authorList>
    </citation>
    <scope>NUCLEOTIDE SEQUENCE [LARGE SCALE GENOMIC DNA]</scope>
    <source>
        <strain evidence="9 10">12B1</strain>
    </source>
</reference>
<dbReference type="Gene3D" id="3.40.50.1820">
    <property type="entry name" value="alpha/beta hydrolase"/>
    <property type="match status" value="1"/>
</dbReference>
<dbReference type="GO" id="GO:0009507">
    <property type="term" value="C:chloroplast"/>
    <property type="evidence" value="ECO:0007669"/>
    <property type="project" value="UniProtKB-SubCell"/>
</dbReference>
<keyword evidence="6" id="KW-0442">Lipid degradation</keyword>
<dbReference type="GO" id="GO:0004620">
    <property type="term" value="F:phospholipase activity"/>
    <property type="evidence" value="ECO:0007669"/>
    <property type="project" value="UniProtKB-ARBA"/>
</dbReference>
<keyword evidence="5" id="KW-0809">Transit peptide</keyword>
<evidence type="ECO:0000256" key="6">
    <source>
        <dbReference type="ARBA" id="ARBA00022963"/>
    </source>
</evidence>
<protein>
    <recommendedName>
        <fullName evidence="8">Fungal lipase-type domain-containing protein</fullName>
    </recommendedName>
</protein>
<proteinExistence type="predicted"/>
<organism evidence="9 10">
    <name type="scientific">Prymnesium parvum</name>
    <name type="common">Toxic golden alga</name>
    <dbReference type="NCBI Taxonomy" id="97485"/>
    <lineage>
        <taxon>Eukaryota</taxon>
        <taxon>Haptista</taxon>
        <taxon>Haptophyta</taxon>
        <taxon>Prymnesiophyceae</taxon>
        <taxon>Prymnesiales</taxon>
        <taxon>Prymnesiaceae</taxon>
        <taxon>Prymnesium</taxon>
    </lineage>
</organism>
<sequence>MQQAMGTQLGGACSLLASRQLVTDVARISEQLVMDDMLCDYWPCAGSVGSAPAVSCREKAAWPDKCGDIDELREVRRRRAVWAAEIRERYNARVVEWCDTGQGLEKQAVVVLLRPAQEDPIAVVAWRGSKKLADYFLTDISLTFHPLRRDRGDVEPAKRKGGGMFDAILGRGGPMLLLRDSPVPCATRGLWEAYAGSAAREVQQVGPRAQVARALEKLLADEPRCRLCIAGHSLGGALATLCAYDLLTTSAAARARGLTMISFAAPRFFNAGFQKAMRALQQEGALCPLRVLVPTDLVPRLPPRQIGGLHGVMPRLLLDPVRADSRKSPREPLSFQDVDRDDDDIWHAGQDMHAHTSHALYLGGECTPKRPQTVPLEVEWPLSSPAANIPAG</sequence>
<evidence type="ECO:0000259" key="8">
    <source>
        <dbReference type="Pfam" id="PF01764"/>
    </source>
</evidence>
<evidence type="ECO:0000313" key="9">
    <source>
        <dbReference type="EMBL" id="KAL1521800.1"/>
    </source>
</evidence>
<feature type="domain" description="Fungal lipase-type" evidence="8">
    <location>
        <begin position="123"/>
        <end position="304"/>
    </location>
</feature>
<dbReference type="SUPFAM" id="SSF53474">
    <property type="entry name" value="alpha/beta-Hydrolases"/>
    <property type="match status" value="1"/>
</dbReference>
<dbReference type="AlphaFoldDB" id="A0AB34JLK1"/>
<evidence type="ECO:0000256" key="5">
    <source>
        <dbReference type="ARBA" id="ARBA00022946"/>
    </source>
</evidence>
<keyword evidence="7" id="KW-0443">Lipid metabolism</keyword>
<dbReference type="Pfam" id="PF01764">
    <property type="entry name" value="Lipase_3"/>
    <property type="match status" value="1"/>
</dbReference>
<comment type="caution">
    <text evidence="9">The sequence shown here is derived from an EMBL/GenBank/DDBJ whole genome shotgun (WGS) entry which is preliminary data.</text>
</comment>
<evidence type="ECO:0000256" key="3">
    <source>
        <dbReference type="ARBA" id="ARBA00022640"/>
    </source>
</evidence>
<gene>
    <name evidence="9" type="ORF">AB1Y20_021453</name>
</gene>
<dbReference type="InterPro" id="IPR002921">
    <property type="entry name" value="Fungal_lipase-type"/>
</dbReference>
<dbReference type="PANTHER" id="PTHR31403">
    <property type="entry name" value="PHOSPHOLIPASE A1-IBETA2, CHLOROPLASTIC"/>
    <property type="match status" value="1"/>
</dbReference>
<evidence type="ECO:0000256" key="7">
    <source>
        <dbReference type="ARBA" id="ARBA00023098"/>
    </source>
</evidence>
<evidence type="ECO:0000313" key="10">
    <source>
        <dbReference type="Proteomes" id="UP001515480"/>
    </source>
</evidence>
<name>A0AB34JLK1_PRYPA</name>
<evidence type="ECO:0000256" key="4">
    <source>
        <dbReference type="ARBA" id="ARBA00022801"/>
    </source>
</evidence>
<keyword evidence="2" id="KW-0150">Chloroplast</keyword>
<keyword evidence="3" id="KW-0934">Plastid</keyword>
<dbReference type="GO" id="GO:0016042">
    <property type="term" value="P:lipid catabolic process"/>
    <property type="evidence" value="ECO:0007669"/>
    <property type="project" value="UniProtKB-KW"/>
</dbReference>
<dbReference type="PANTHER" id="PTHR31403:SF7">
    <property type="entry name" value="PHOSPHOLIPASE A1-IGAMMA3, CHLOROPLASTIC"/>
    <property type="match status" value="1"/>
</dbReference>
<dbReference type="Proteomes" id="UP001515480">
    <property type="component" value="Unassembled WGS sequence"/>
</dbReference>
<evidence type="ECO:0000256" key="1">
    <source>
        <dbReference type="ARBA" id="ARBA00004229"/>
    </source>
</evidence>
<keyword evidence="4" id="KW-0378">Hydrolase</keyword>
<dbReference type="EMBL" id="JBGBPQ010000007">
    <property type="protein sequence ID" value="KAL1521800.1"/>
    <property type="molecule type" value="Genomic_DNA"/>
</dbReference>
<dbReference type="InterPro" id="IPR029058">
    <property type="entry name" value="AB_hydrolase_fold"/>
</dbReference>
<comment type="subcellular location">
    <subcellularLocation>
        <location evidence="1">Plastid</location>
        <location evidence="1">Chloroplast</location>
    </subcellularLocation>
</comment>
<accession>A0AB34JLK1</accession>
<evidence type="ECO:0000256" key="2">
    <source>
        <dbReference type="ARBA" id="ARBA00022528"/>
    </source>
</evidence>